<dbReference type="EC" id="3.1.4.52" evidence="2"/>
<evidence type="ECO:0000256" key="10">
    <source>
        <dbReference type="SAM" id="Phobius"/>
    </source>
</evidence>
<comment type="catalytic activity">
    <reaction evidence="9">
        <text>3',3'-c-di-GMP + H2O = 5'-phosphoguanylyl(3'-&gt;5')guanosine + H(+)</text>
        <dbReference type="Rhea" id="RHEA:24902"/>
        <dbReference type="ChEBI" id="CHEBI:15377"/>
        <dbReference type="ChEBI" id="CHEBI:15378"/>
        <dbReference type="ChEBI" id="CHEBI:58754"/>
        <dbReference type="ChEBI" id="CHEBI:58805"/>
        <dbReference type="EC" id="3.1.4.52"/>
    </reaction>
</comment>
<dbReference type="PROSITE" id="PS50883">
    <property type="entry name" value="EAL"/>
    <property type="match status" value="1"/>
</dbReference>
<keyword evidence="4" id="KW-0973">c-di-GMP</keyword>
<evidence type="ECO:0000256" key="2">
    <source>
        <dbReference type="ARBA" id="ARBA00012282"/>
    </source>
</evidence>
<dbReference type="SUPFAM" id="SSF141868">
    <property type="entry name" value="EAL domain-like"/>
    <property type="match status" value="1"/>
</dbReference>
<name>A0ABV2QZA7_9HYPH</name>
<evidence type="ECO:0000256" key="5">
    <source>
        <dbReference type="ARBA" id="ARBA00022692"/>
    </source>
</evidence>
<evidence type="ECO:0000313" key="12">
    <source>
        <dbReference type="EMBL" id="MET4634359.1"/>
    </source>
</evidence>
<sequence>MHWIPVRLPRLSIPNVERTNLSYGGPSLAATLTWLIAGIVDGACVGLIATLLGLYTYILPSLHASGGPSTNRLRLQGGEIQGAFDRLEAISADRCSPDFLAEMRAIVLESYTIRDAAYRQGNVVLCSSGAGQVRVSIDSFGPPLFRAVSGAETWRNVELPSAPGVKSTIIMKGNFSLMVAPTGQQSRGGSPISTVLVNPLSGAVTTIYGPRVGLSAAALLSHTPIRKGLHIIFAECLESSFVCQVQVIGLKEIWREFSLPIVLLVLLGSAIGTGVALFILQAQRRRATFENRLRRALGTGEISLEYQPIVDLGSGRVSGAEALMRWTLRSNEKIPPTAFIACAEQSALITDLTCFAIETASRELRSLLSDEPDFVISINIVSRDLTDPRFLLALETHIVAKGINPRRIALELTERQPIDTPGAMATIRALHAKGYRIYIDDFGTGYSNLAYLGELSVDTIKVDMIFTQSVGSDTIRARLIPSILGMAKDLGISVIVEGIETEEQESYFQLSGANFAQGWRYSASVPAGSLLAFANSNQLPWSLCQNHGRRVGSLGKGV</sequence>
<dbReference type="InterPro" id="IPR035919">
    <property type="entry name" value="EAL_sf"/>
</dbReference>
<evidence type="ECO:0000256" key="1">
    <source>
        <dbReference type="ARBA" id="ARBA00004651"/>
    </source>
</evidence>
<keyword evidence="7 10" id="KW-1133">Transmembrane helix</keyword>
<keyword evidence="3" id="KW-1003">Cell membrane</keyword>
<dbReference type="Proteomes" id="UP001549321">
    <property type="component" value="Unassembled WGS sequence"/>
</dbReference>
<dbReference type="SMART" id="SM00052">
    <property type="entry name" value="EAL"/>
    <property type="match status" value="1"/>
</dbReference>
<evidence type="ECO:0000256" key="7">
    <source>
        <dbReference type="ARBA" id="ARBA00022989"/>
    </source>
</evidence>
<comment type="caution">
    <text evidence="12">The sequence shown here is derived from an EMBL/GenBank/DDBJ whole genome shotgun (WGS) entry which is preliminary data.</text>
</comment>
<comment type="subcellular location">
    <subcellularLocation>
        <location evidence="1">Cell membrane</location>
        <topology evidence="1">Multi-pass membrane protein</topology>
    </subcellularLocation>
</comment>
<dbReference type="InterPro" id="IPR001633">
    <property type="entry name" value="EAL_dom"/>
</dbReference>
<reference evidence="12 13" key="1">
    <citation type="submission" date="2024-06" db="EMBL/GenBank/DDBJ databases">
        <title>Sorghum-associated microbial communities from plants grown in Nebraska, USA.</title>
        <authorList>
            <person name="Schachtman D."/>
        </authorList>
    </citation>
    <scope>NUCLEOTIDE SEQUENCE [LARGE SCALE GENOMIC DNA]</scope>
    <source>
        <strain evidence="12 13">3207</strain>
    </source>
</reference>
<feature type="transmembrane region" description="Helical" evidence="10">
    <location>
        <begin position="261"/>
        <end position="280"/>
    </location>
</feature>
<evidence type="ECO:0000313" key="13">
    <source>
        <dbReference type="Proteomes" id="UP001549321"/>
    </source>
</evidence>
<protein>
    <recommendedName>
        <fullName evidence="2">cyclic-guanylate-specific phosphodiesterase</fullName>
        <ecNumber evidence="2">3.1.4.52</ecNumber>
    </recommendedName>
</protein>
<keyword evidence="5 10" id="KW-0812">Transmembrane</keyword>
<evidence type="ECO:0000256" key="6">
    <source>
        <dbReference type="ARBA" id="ARBA00022801"/>
    </source>
</evidence>
<dbReference type="PANTHER" id="PTHR33121">
    <property type="entry name" value="CYCLIC DI-GMP PHOSPHODIESTERASE PDEF"/>
    <property type="match status" value="1"/>
</dbReference>
<keyword evidence="6" id="KW-0378">Hydrolase</keyword>
<feature type="transmembrane region" description="Helical" evidence="10">
    <location>
        <begin position="32"/>
        <end position="55"/>
    </location>
</feature>
<evidence type="ECO:0000256" key="3">
    <source>
        <dbReference type="ARBA" id="ARBA00022475"/>
    </source>
</evidence>
<dbReference type="InterPro" id="IPR024744">
    <property type="entry name" value="CSS-motif_dom"/>
</dbReference>
<organism evidence="12 13">
    <name type="scientific">Kaistia defluvii</name>
    <dbReference type="NCBI Taxonomy" id="410841"/>
    <lineage>
        <taxon>Bacteria</taxon>
        <taxon>Pseudomonadati</taxon>
        <taxon>Pseudomonadota</taxon>
        <taxon>Alphaproteobacteria</taxon>
        <taxon>Hyphomicrobiales</taxon>
        <taxon>Kaistiaceae</taxon>
        <taxon>Kaistia</taxon>
    </lineage>
</organism>
<accession>A0ABV2QZA7</accession>
<dbReference type="PANTHER" id="PTHR33121:SF81">
    <property type="entry name" value="CYCLIC DI-GMP PHOSPHODIESTERASE PDEB-RELATED"/>
    <property type="match status" value="1"/>
</dbReference>
<dbReference type="Pfam" id="PF00563">
    <property type="entry name" value="EAL"/>
    <property type="match status" value="1"/>
</dbReference>
<gene>
    <name evidence="12" type="ORF">ABIE08_002272</name>
</gene>
<evidence type="ECO:0000259" key="11">
    <source>
        <dbReference type="PROSITE" id="PS50883"/>
    </source>
</evidence>
<dbReference type="EMBL" id="JBEPSM010000001">
    <property type="protein sequence ID" value="MET4634359.1"/>
    <property type="molecule type" value="Genomic_DNA"/>
</dbReference>
<dbReference type="Pfam" id="PF12792">
    <property type="entry name" value="CSS-motif"/>
    <property type="match status" value="1"/>
</dbReference>
<dbReference type="RefSeq" id="WP_354551046.1">
    <property type="nucleotide sequence ID" value="NZ_JBEPSM010000001.1"/>
</dbReference>
<evidence type="ECO:0000256" key="9">
    <source>
        <dbReference type="ARBA" id="ARBA00034290"/>
    </source>
</evidence>
<keyword evidence="13" id="KW-1185">Reference proteome</keyword>
<dbReference type="Gene3D" id="3.20.20.450">
    <property type="entry name" value="EAL domain"/>
    <property type="match status" value="1"/>
</dbReference>
<keyword evidence="8 10" id="KW-0472">Membrane</keyword>
<feature type="domain" description="EAL" evidence="11">
    <location>
        <begin position="286"/>
        <end position="538"/>
    </location>
</feature>
<dbReference type="CDD" id="cd01948">
    <property type="entry name" value="EAL"/>
    <property type="match status" value="1"/>
</dbReference>
<proteinExistence type="predicted"/>
<dbReference type="InterPro" id="IPR050706">
    <property type="entry name" value="Cyclic-di-GMP_PDE-like"/>
</dbReference>
<evidence type="ECO:0000256" key="8">
    <source>
        <dbReference type="ARBA" id="ARBA00023136"/>
    </source>
</evidence>
<evidence type="ECO:0000256" key="4">
    <source>
        <dbReference type="ARBA" id="ARBA00022636"/>
    </source>
</evidence>